<dbReference type="AlphaFoldDB" id="A0A1I6JW48"/>
<dbReference type="STRING" id="1526.SAMN02910262_02013"/>
<dbReference type="RefSeq" id="WP_074650169.1">
    <property type="nucleotide sequence ID" value="NZ_FOIL01000048.1"/>
</dbReference>
<organism evidence="4 6">
    <name type="scientific">[Clostridium] aminophilum</name>
    <dbReference type="NCBI Taxonomy" id="1526"/>
    <lineage>
        <taxon>Bacteria</taxon>
        <taxon>Bacillati</taxon>
        <taxon>Bacillota</taxon>
        <taxon>Clostridia</taxon>
        <taxon>Lachnospirales</taxon>
        <taxon>Lachnospiraceae</taxon>
    </lineage>
</organism>
<protein>
    <submittedName>
        <fullName evidence="4">Putative Flagellin, Flp1-like, domain</fullName>
    </submittedName>
</protein>
<dbReference type="Proteomes" id="UP000214760">
    <property type="component" value="Unassembled WGS sequence"/>
</dbReference>
<accession>A0A1I6JW48</accession>
<reference evidence="5 6" key="1">
    <citation type="submission" date="2016-10" db="EMBL/GenBank/DDBJ databases">
        <authorList>
            <person name="de Groot N.N."/>
        </authorList>
    </citation>
    <scope>NUCLEOTIDE SEQUENCE [LARGE SCALE GENOMIC DNA]</scope>
    <source>
        <strain evidence="4 6">F</strain>
        <strain evidence="3 5">KH1P1</strain>
    </source>
</reference>
<dbReference type="InterPro" id="IPR031564">
    <property type="entry name" value="Flp1-like"/>
</dbReference>
<keyword evidence="4" id="KW-0966">Cell projection</keyword>
<keyword evidence="4" id="KW-0969">Cilium</keyword>
<dbReference type="Pfam" id="PF16982">
    <property type="entry name" value="Flp1_like"/>
    <property type="match status" value="1"/>
</dbReference>
<dbReference type="EMBL" id="FOZC01000012">
    <property type="protein sequence ID" value="SFR83209.1"/>
    <property type="molecule type" value="Genomic_DNA"/>
</dbReference>
<keyword evidence="5" id="KW-1185">Reference proteome</keyword>
<feature type="transmembrane region" description="Helical" evidence="1">
    <location>
        <begin position="15"/>
        <end position="35"/>
    </location>
</feature>
<evidence type="ECO:0000313" key="4">
    <source>
        <dbReference type="EMBL" id="SFR83209.1"/>
    </source>
</evidence>
<keyword evidence="1" id="KW-0472">Membrane</keyword>
<evidence type="ECO:0000259" key="2">
    <source>
        <dbReference type="Pfam" id="PF16982"/>
    </source>
</evidence>
<sequence length="58" mass="6886">MIREMFWEFWDDERGVGVIELVLILVVLIGLVILFKKNITMLLENIFNQINNSSKQVY</sequence>
<dbReference type="Proteomes" id="UP000199820">
    <property type="component" value="Unassembled WGS sequence"/>
</dbReference>
<gene>
    <name evidence="4" type="ORF">SAMN02910262_02013</name>
    <name evidence="3" type="ORF">SAMN04487771_104818</name>
</gene>
<keyword evidence="1" id="KW-1133">Transmembrane helix</keyword>
<evidence type="ECO:0000313" key="5">
    <source>
        <dbReference type="Proteomes" id="UP000199820"/>
    </source>
</evidence>
<evidence type="ECO:0000313" key="6">
    <source>
        <dbReference type="Proteomes" id="UP000214760"/>
    </source>
</evidence>
<evidence type="ECO:0000256" key="1">
    <source>
        <dbReference type="SAM" id="Phobius"/>
    </source>
</evidence>
<proteinExistence type="predicted"/>
<feature type="domain" description="Putative Flagellin Flp1-like" evidence="2">
    <location>
        <begin position="8"/>
        <end position="55"/>
    </location>
</feature>
<keyword evidence="1" id="KW-0812">Transmembrane</keyword>
<dbReference type="eggNOG" id="ENOG5033BI9">
    <property type="taxonomic scope" value="Bacteria"/>
</dbReference>
<name>A0A1I6JW48_9FIRM</name>
<dbReference type="EMBL" id="FOIL01000048">
    <property type="protein sequence ID" value="SET81838.1"/>
    <property type="molecule type" value="Genomic_DNA"/>
</dbReference>
<evidence type="ECO:0000313" key="3">
    <source>
        <dbReference type="EMBL" id="SET81838.1"/>
    </source>
</evidence>
<keyword evidence="4" id="KW-0282">Flagellum</keyword>